<dbReference type="EMBL" id="FMUQ01000004">
    <property type="protein sequence ID" value="SCX88027.1"/>
    <property type="molecule type" value="Genomic_DNA"/>
</dbReference>
<accession>A0A1G5BD65</accession>
<dbReference type="InterPro" id="IPR001173">
    <property type="entry name" value="Glyco_trans_2-like"/>
</dbReference>
<dbReference type="Gene3D" id="3.90.550.10">
    <property type="entry name" value="Spore Coat Polysaccharide Biosynthesis Protein SpsA, Chain A"/>
    <property type="match status" value="1"/>
</dbReference>
<sequence length="1089" mass="128743">MHIGIWVKQFFYAINISDKKAHTNYTREHSMDINFIKQKTRKALRDPKWAIKRTLTLCKDIYTRKKIKYRKYLPIKYSGHYEYTVVSAVYNVEKYLDEYFDSLVSQTLDFKKHIQLILVDDGSTDSSAAIIKKWQEKYPDNIHYYYKENGGQASARNLGLQHVKTEWVTFIDPDDFLSPDYFYNVDNTAFNDTSLNAIVTSLHFYIEATNSIKDTHPLNYRFKQKNKKYPILDLDQNLNMSASSTIFKSKYIKQYSILFDHNVKPNFEDAKFIADYFLHTKMGFIYFQGASVYYYRKREDGNSTLDTSWTRVEQYSNVLEYGLLRMLQDYYDDLGYIPVHIQRTIIYNISWYIKYLLNQPDRLSFLSENLELNFYQLIKKLFSFIDDKEILDFNLAGMWFFHKVGMLGAFKDSRPESQITYIENIDREKQQILLSFFTYHEVNLSFRLNGIDTIPAFDKNTLYSFGHEYFVTERRCWVPFESKDSVLNVIIDNKNARISLKGKQHKSGLKVQHILDAFKYADKYVSDDSWILMDRDVQADDNAEHLYRYIMQHDPNQQCYFVLNRDSHDWDRLEKDGFNLIPYGTSEFEEKLRNSSKIISSHLDRYINNYFGDEYQYSKKFVFLQHGITKDDMSNWFNSKKNLQCIITATTPEYHSMADNNNRYKLTKKEVVLTGFPRHDKLLANNRYDQKIILIMPTWRQSIVGNTIGNGNARELNSDFMQTEYAQHWYSFLHNSELKMLAEKYGYKVIFAPHANIAPYLSVFNVPNYIEIWSAQSSNESMQELFQKATLMVTDYSSVAFEMAILDKLVVYYQFDKDTAFSGAHIYSPGYFSYEKDGFGPVVYDELELLHKLESILSGDSPLIEVYKDRIQKTFPLRDGNSCERVYQAIKALDQRDSHCLDIEILSDYVKSAYKQQDWETLKSRSQLLVEYGDEEQKAYAKKCQLAIFLKDKNDNSLLSSNILDDIHSLCIEQYKTDQDILLFYAQALVEYRHWNKLLELSDLLDDDKVKTYYLVLAYYYLGNVKKAHEIYAKPDDESEYKYWRLILELALAINDDELKTYCLNGMIRLYPEESIQENIHILCNLLIK</sequence>
<dbReference type="Pfam" id="PF04464">
    <property type="entry name" value="Glyphos_transf"/>
    <property type="match status" value="1"/>
</dbReference>
<evidence type="ECO:0000313" key="3">
    <source>
        <dbReference type="Proteomes" id="UP000199588"/>
    </source>
</evidence>
<dbReference type="Gene3D" id="3.40.50.12580">
    <property type="match status" value="1"/>
</dbReference>
<feature type="domain" description="Glycosyltransferase 2-like" evidence="1">
    <location>
        <begin position="84"/>
        <end position="235"/>
    </location>
</feature>
<dbReference type="SUPFAM" id="SSF53448">
    <property type="entry name" value="Nucleotide-diphospho-sugar transferases"/>
    <property type="match status" value="1"/>
</dbReference>
<dbReference type="InterPro" id="IPR007554">
    <property type="entry name" value="Glycerophosphate_synth"/>
</dbReference>
<dbReference type="SUPFAM" id="SSF53756">
    <property type="entry name" value="UDP-Glycosyltransferase/glycogen phosphorylase"/>
    <property type="match status" value="1"/>
</dbReference>
<name>A0A1G5BD65_9PAST</name>
<keyword evidence="3" id="KW-1185">Reference proteome</keyword>
<dbReference type="InterPro" id="IPR043148">
    <property type="entry name" value="TagF_C"/>
</dbReference>
<dbReference type="Proteomes" id="UP000199588">
    <property type="component" value="Unassembled WGS sequence"/>
</dbReference>
<reference evidence="2 3" key="1">
    <citation type="submission" date="2016-10" db="EMBL/GenBank/DDBJ databases">
        <authorList>
            <person name="Varghese N."/>
            <person name="Submissions S."/>
        </authorList>
    </citation>
    <scope>NUCLEOTIDE SEQUENCE [LARGE SCALE GENOMIC DNA]</scope>
    <source>
        <strain evidence="2 3">DSM 22022</strain>
    </source>
</reference>
<dbReference type="RefSeq" id="WP_090654406.1">
    <property type="nucleotide sequence ID" value="NZ_CP015031.1"/>
</dbReference>
<evidence type="ECO:0000259" key="1">
    <source>
        <dbReference type="Pfam" id="PF00535"/>
    </source>
</evidence>
<dbReference type="InterPro" id="IPR029044">
    <property type="entry name" value="Nucleotide-diphossugar_trans"/>
</dbReference>
<dbReference type="PANTHER" id="PTHR22916:SF3">
    <property type="entry name" value="UDP-GLCNAC:BETAGAL BETA-1,3-N-ACETYLGLUCOSAMINYLTRANSFERASE-LIKE PROTEIN 1"/>
    <property type="match status" value="1"/>
</dbReference>
<dbReference type="Pfam" id="PF00535">
    <property type="entry name" value="Glycos_transf_2"/>
    <property type="match status" value="1"/>
</dbReference>
<organism evidence="2 3">
    <name type="scientific">Basfia succiniciproducens</name>
    <dbReference type="NCBI Taxonomy" id="653940"/>
    <lineage>
        <taxon>Bacteria</taxon>
        <taxon>Pseudomonadati</taxon>
        <taxon>Pseudomonadota</taxon>
        <taxon>Gammaproteobacteria</taxon>
        <taxon>Pasteurellales</taxon>
        <taxon>Pasteurellaceae</taxon>
        <taxon>Basfia</taxon>
    </lineage>
</organism>
<dbReference type="PANTHER" id="PTHR22916">
    <property type="entry name" value="GLYCOSYLTRANSFERASE"/>
    <property type="match status" value="1"/>
</dbReference>
<comment type="caution">
    <text evidence="2">The sequence shown here is derived from an EMBL/GenBank/DDBJ whole genome shotgun (WGS) entry which is preliminary data.</text>
</comment>
<evidence type="ECO:0000313" key="2">
    <source>
        <dbReference type="EMBL" id="SCX88027.1"/>
    </source>
</evidence>
<protein>
    <submittedName>
        <fullName evidence="2">CDP-glycerol glycerophosphotransferase, TagB/SpsB family</fullName>
    </submittedName>
</protein>
<gene>
    <name evidence="2" type="ORF">SAMN02910354_00703</name>
</gene>
<dbReference type="CDD" id="cd00761">
    <property type="entry name" value="Glyco_tranf_GTA_type"/>
    <property type="match status" value="1"/>
</dbReference>
<proteinExistence type="predicted"/>